<evidence type="ECO:0000313" key="12">
    <source>
        <dbReference type="Proteomes" id="UP000886861"/>
    </source>
</evidence>
<dbReference type="GO" id="GO:0005525">
    <property type="term" value="F:GTP binding"/>
    <property type="evidence" value="ECO:0007669"/>
    <property type="project" value="UniProtKB-UniRule"/>
</dbReference>
<protein>
    <recommendedName>
        <fullName evidence="9">Signal recognition particle receptor FtsY</fullName>
        <shortName evidence="9">SRP receptor</shortName>
        <ecNumber evidence="9">3.6.5.4</ecNumber>
    </recommendedName>
</protein>
<feature type="domain" description="SRP54-type proteins GTP-binding" evidence="10">
    <location>
        <begin position="272"/>
        <end position="285"/>
    </location>
</feature>
<evidence type="ECO:0000256" key="8">
    <source>
        <dbReference type="ARBA" id="ARBA00048027"/>
    </source>
</evidence>
<dbReference type="Pfam" id="PF02881">
    <property type="entry name" value="SRP54_N"/>
    <property type="match status" value="1"/>
</dbReference>
<evidence type="ECO:0000256" key="9">
    <source>
        <dbReference type="HAMAP-Rule" id="MF_00920"/>
    </source>
</evidence>
<comment type="similarity">
    <text evidence="9">Belongs to the GTP-binding SRP family. FtsY subfamily.</text>
</comment>
<dbReference type="InterPro" id="IPR027417">
    <property type="entry name" value="P-loop_NTPase"/>
</dbReference>
<dbReference type="Gene3D" id="1.20.120.140">
    <property type="entry name" value="Signal recognition particle SRP54, nucleotide-binding domain"/>
    <property type="match status" value="1"/>
</dbReference>
<keyword evidence="3 9" id="KW-0547">Nucleotide-binding</keyword>
<keyword evidence="2 9" id="KW-0963">Cytoplasm</keyword>
<feature type="binding site" evidence="9">
    <location>
        <begin position="105"/>
        <end position="112"/>
    </location>
    <ligand>
        <name>GTP</name>
        <dbReference type="ChEBI" id="CHEBI:37565"/>
    </ligand>
</feature>
<evidence type="ECO:0000256" key="6">
    <source>
        <dbReference type="ARBA" id="ARBA00023136"/>
    </source>
</evidence>
<keyword evidence="6 9" id="KW-0472">Membrane</keyword>
<keyword evidence="1 9" id="KW-1003">Cell membrane</keyword>
<comment type="subunit">
    <text evidence="9">Part of the signal recognition particle protein translocation system, which is composed of SRP and FtsY.</text>
</comment>
<evidence type="ECO:0000256" key="7">
    <source>
        <dbReference type="ARBA" id="ARBA00023170"/>
    </source>
</evidence>
<evidence type="ECO:0000256" key="1">
    <source>
        <dbReference type="ARBA" id="ARBA00022475"/>
    </source>
</evidence>
<dbReference type="PANTHER" id="PTHR43134">
    <property type="entry name" value="SIGNAL RECOGNITION PARTICLE RECEPTOR SUBUNIT ALPHA"/>
    <property type="match status" value="1"/>
</dbReference>
<comment type="caution">
    <text evidence="11">The sequence shown here is derived from an EMBL/GenBank/DDBJ whole genome shotgun (WGS) entry which is preliminary data.</text>
</comment>
<comment type="subcellular location">
    <subcellularLocation>
        <location evidence="9">Cell membrane</location>
        <topology evidence="9">Peripheral membrane protein</topology>
        <orientation evidence="9">Cytoplasmic side</orientation>
    </subcellularLocation>
    <subcellularLocation>
        <location evidence="9">Cytoplasm</location>
    </subcellularLocation>
</comment>
<dbReference type="SUPFAM" id="SSF47364">
    <property type="entry name" value="Domain of the SRP/SRP receptor G-proteins"/>
    <property type="match status" value="1"/>
</dbReference>
<dbReference type="AlphaFoldDB" id="A0A9D1NFG1"/>
<dbReference type="SUPFAM" id="SSF52540">
    <property type="entry name" value="P-loop containing nucleoside triphosphate hydrolases"/>
    <property type="match status" value="1"/>
</dbReference>
<dbReference type="PANTHER" id="PTHR43134:SF1">
    <property type="entry name" value="SIGNAL RECOGNITION PARTICLE RECEPTOR SUBUNIT ALPHA"/>
    <property type="match status" value="1"/>
</dbReference>
<evidence type="ECO:0000256" key="3">
    <source>
        <dbReference type="ARBA" id="ARBA00022741"/>
    </source>
</evidence>
<evidence type="ECO:0000256" key="2">
    <source>
        <dbReference type="ARBA" id="ARBA00022490"/>
    </source>
</evidence>
<dbReference type="Pfam" id="PF00448">
    <property type="entry name" value="SRP54"/>
    <property type="match status" value="1"/>
</dbReference>
<dbReference type="GO" id="GO:0003924">
    <property type="term" value="F:GTPase activity"/>
    <property type="evidence" value="ECO:0007669"/>
    <property type="project" value="UniProtKB-UniRule"/>
</dbReference>
<organism evidence="11 12">
    <name type="scientific">Candidatus Caccopulliclostridium gallistercoris</name>
    <dbReference type="NCBI Taxonomy" id="2840719"/>
    <lineage>
        <taxon>Bacteria</taxon>
        <taxon>Bacillati</taxon>
        <taxon>Bacillota</taxon>
        <taxon>Clostridia</taxon>
        <taxon>Candidatus Caccopulliclostridium</taxon>
    </lineage>
</organism>
<comment type="catalytic activity">
    <reaction evidence="8 9">
        <text>GTP + H2O = GDP + phosphate + H(+)</text>
        <dbReference type="Rhea" id="RHEA:19669"/>
        <dbReference type="ChEBI" id="CHEBI:15377"/>
        <dbReference type="ChEBI" id="CHEBI:15378"/>
        <dbReference type="ChEBI" id="CHEBI:37565"/>
        <dbReference type="ChEBI" id="CHEBI:43474"/>
        <dbReference type="ChEBI" id="CHEBI:58189"/>
        <dbReference type="EC" id="3.6.5.4"/>
    </reaction>
</comment>
<reference evidence="11" key="2">
    <citation type="journal article" date="2021" name="PeerJ">
        <title>Extensive microbial diversity within the chicken gut microbiome revealed by metagenomics and culture.</title>
        <authorList>
            <person name="Gilroy R."/>
            <person name="Ravi A."/>
            <person name="Getino M."/>
            <person name="Pursley I."/>
            <person name="Horton D.L."/>
            <person name="Alikhan N.F."/>
            <person name="Baker D."/>
            <person name="Gharbi K."/>
            <person name="Hall N."/>
            <person name="Watson M."/>
            <person name="Adriaenssens E.M."/>
            <person name="Foster-Nyarko E."/>
            <person name="Jarju S."/>
            <person name="Secka A."/>
            <person name="Antonio M."/>
            <person name="Oren A."/>
            <person name="Chaudhuri R.R."/>
            <person name="La Ragione R."/>
            <person name="Hildebrand F."/>
            <person name="Pallen M.J."/>
        </authorList>
    </citation>
    <scope>NUCLEOTIDE SEQUENCE</scope>
    <source>
        <strain evidence="11">CHK186-9395</strain>
    </source>
</reference>
<accession>A0A9D1NFG1</accession>
<dbReference type="InterPro" id="IPR000897">
    <property type="entry name" value="SRP54_GTPase_dom"/>
</dbReference>
<evidence type="ECO:0000256" key="4">
    <source>
        <dbReference type="ARBA" id="ARBA00022801"/>
    </source>
</evidence>
<dbReference type="Gene3D" id="3.40.50.300">
    <property type="entry name" value="P-loop containing nucleotide triphosphate hydrolases"/>
    <property type="match status" value="1"/>
</dbReference>
<dbReference type="EC" id="3.6.5.4" evidence="9"/>
<dbReference type="InterPro" id="IPR003593">
    <property type="entry name" value="AAA+_ATPase"/>
</dbReference>
<evidence type="ECO:0000256" key="5">
    <source>
        <dbReference type="ARBA" id="ARBA00023134"/>
    </source>
</evidence>
<sequence>MGLFKKIAEALRKTREAFRRKLDALFSHGELNDEFYEELEDILISSDVGVESAMEICEELRTRARKEKLRTAEDVRGLLKEIIEEDMQAENDFKIEYPAVITIVGVNGVGKTTSIGKLANYFKNQKKDVCLVAGDTFRAAASEQLSEWAARNKVRVIKHEEGADAAAVVFDGITSAKARKTDVLIVDTAGRLHTKTNLMEELGKINRVIEREYPEANKYTFIVLDATTGQNALSQIEHFNEYVDLDGIILTKLDGTAKGGVVITISREYNLPVVFIGVGEGINDLEEFNAKDFADNLF</sequence>
<dbReference type="HAMAP" id="MF_00920">
    <property type="entry name" value="FtsY"/>
    <property type="match status" value="1"/>
</dbReference>
<dbReference type="SMART" id="SM00963">
    <property type="entry name" value="SRP54_N"/>
    <property type="match status" value="1"/>
</dbReference>
<reference evidence="11" key="1">
    <citation type="submission" date="2020-10" db="EMBL/GenBank/DDBJ databases">
        <authorList>
            <person name="Gilroy R."/>
        </authorList>
    </citation>
    <scope>NUCLEOTIDE SEQUENCE</scope>
    <source>
        <strain evidence="11">CHK186-9395</strain>
    </source>
</reference>
<dbReference type="NCBIfam" id="TIGR00064">
    <property type="entry name" value="ftsY"/>
    <property type="match status" value="1"/>
</dbReference>
<comment type="function">
    <text evidence="9">Involved in targeting and insertion of nascent membrane proteins into the cytoplasmic membrane. Acts as a receptor for the complex formed by the signal recognition particle (SRP) and the ribosome-nascent chain (RNC).</text>
</comment>
<evidence type="ECO:0000313" key="11">
    <source>
        <dbReference type="EMBL" id="HIV01627.1"/>
    </source>
</evidence>
<keyword evidence="4 9" id="KW-0378">Hydrolase</keyword>
<proteinExistence type="inferred from homology"/>
<dbReference type="GO" id="GO:0005737">
    <property type="term" value="C:cytoplasm"/>
    <property type="evidence" value="ECO:0007669"/>
    <property type="project" value="UniProtKB-SubCell"/>
</dbReference>
<dbReference type="CDD" id="cd17874">
    <property type="entry name" value="FtsY"/>
    <property type="match status" value="1"/>
</dbReference>
<dbReference type="SMART" id="SM00962">
    <property type="entry name" value="SRP54"/>
    <property type="match status" value="1"/>
</dbReference>
<dbReference type="FunFam" id="1.20.120.140:FF:000002">
    <property type="entry name" value="Signal recognition particle receptor FtsY"/>
    <property type="match status" value="1"/>
</dbReference>
<dbReference type="FunFam" id="3.40.50.300:FF:000053">
    <property type="entry name" value="Signal recognition particle receptor FtsY"/>
    <property type="match status" value="1"/>
</dbReference>
<evidence type="ECO:0000259" key="10">
    <source>
        <dbReference type="PROSITE" id="PS00300"/>
    </source>
</evidence>
<feature type="binding site" evidence="9">
    <location>
        <begin position="187"/>
        <end position="191"/>
    </location>
    <ligand>
        <name>GTP</name>
        <dbReference type="ChEBI" id="CHEBI:37565"/>
    </ligand>
</feature>
<dbReference type="PROSITE" id="PS00300">
    <property type="entry name" value="SRP54"/>
    <property type="match status" value="1"/>
</dbReference>
<dbReference type="InterPro" id="IPR013822">
    <property type="entry name" value="Signal_recog_particl_SRP54_hlx"/>
</dbReference>
<dbReference type="Proteomes" id="UP000886861">
    <property type="component" value="Unassembled WGS sequence"/>
</dbReference>
<dbReference type="InterPro" id="IPR004390">
    <property type="entry name" value="SR_rcpt_FtsY"/>
</dbReference>
<dbReference type="GO" id="GO:0006614">
    <property type="term" value="P:SRP-dependent cotranslational protein targeting to membrane"/>
    <property type="evidence" value="ECO:0007669"/>
    <property type="project" value="InterPro"/>
</dbReference>
<dbReference type="GO" id="GO:0005047">
    <property type="term" value="F:signal recognition particle binding"/>
    <property type="evidence" value="ECO:0007669"/>
    <property type="project" value="TreeGrafter"/>
</dbReference>
<dbReference type="SMART" id="SM00382">
    <property type="entry name" value="AAA"/>
    <property type="match status" value="1"/>
</dbReference>
<dbReference type="GO" id="GO:0005886">
    <property type="term" value="C:plasma membrane"/>
    <property type="evidence" value="ECO:0007669"/>
    <property type="project" value="UniProtKB-SubCell"/>
</dbReference>
<dbReference type="EMBL" id="DVOJ01000013">
    <property type="protein sequence ID" value="HIV01627.1"/>
    <property type="molecule type" value="Genomic_DNA"/>
</dbReference>
<name>A0A9D1NFG1_9FIRM</name>
<feature type="binding site" evidence="9">
    <location>
        <begin position="251"/>
        <end position="254"/>
    </location>
    <ligand>
        <name>GTP</name>
        <dbReference type="ChEBI" id="CHEBI:37565"/>
    </ligand>
</feature>
<keyword evidence="7 9" id="KW-0675">Receptor</keyword>
<keyword evidence="5 9" id="KW-0342">GTP-binding</keyword>
<dbReference type="InterPro" id="IPR042101">
    <property type="entry name" value="SRP54_N_sf"/>
</dbReference>
<dbReference type="InterPro" id="IPR036225">
    <property type="entry name" value="SRP/SRP_N"/>
</dbReference>
<gene>
    <name evidence="9 11" type="primary">ftsY</name>
    <name evidence="11" type="ORF">IAA62_03640</name>
</gene>